<protein>
    <recommendedName>
        <fullName evidence="8">Probable membrane transporter protein</fullName>
    </recommendedName>
</protein>
<keyword evidence="7 8" id="KW-0472">Membrane</keyword>
<feature type="transmembrane region" description="Helical" evidence="8">
    <location>
        <begin position="73"/>
        <end position="92"/>
    </location>
</feature>
<feature type="transmembrane region" description="Helical" evidence="8">
    <location>
        <begin position="98"/>
        <end position="117"/>
    </location>
</feature>
<sequence length="246" mass="25341">MSDILILATAAFFAGVLNTVAGGGTFLTFPALVFAGVPVVAANATSAVAVFPGYLGGALGFRREVAAFDRRRLFKIIGATAVGGLVGSLLLLVSSNEAFSAVVPFLLALATLAFAFGDRIQGWAQRRHFGQGPLGTMLVSLYGGYFNGGLGIVLLALFQLWGMRDLNVMNGLKNCLSFVLSAISVATFAAAGIVAWPQAALMMVAATVGGYAGAPLARALPRAVVRAVVIVVGATMSAVFLWRLVA</sequence>
<dbReference type="Proteomes" id="UP001556196">
    <property type="component" value="Unassembled WGS sequence"/>
</dbReference>
<proteinExistence type="inferred from homology"/>
<name>A0ABV3QYZ3_9HYPH</name>
<reference evidence="9 10" key="1">
    <citation type="submission" date="2024-06" db="EMBL/GenBank/DDBJ databases">
        <authorList>
            <person name="Tuo L."/>
        </authorList>
    </citation>
    <scope>NUCLEOTIDE SEQUENCE [LARGE SCALE GENOMIC DNA]</scope>
    <source>
        <strain evidence="9 10">ZMM04-5</strain>
    </source>
</reference>
<evidence type="ECO:0000313" key="9">
    <source>
        <dbReference type="EMBL" id="MEW9805728.1"/>
    </source>
</evidence>
<evidence type="ECO:0000256" key="8">
    <source>
        <dbReference type="RuleBase" id="RU363041"/>
    </source>
</evidence>
<keyword evidence="4 8" id="KW-1003">Cell membrane</keyword>
<dbReference type="RefSeq" id="WP_367722817.1">
    <property type="nucleotide sequence ID" value="NZ_JBFOCI010000002.1"/>
</dbReference>
<accession>A0ABV3QYZ3</accession>
<feature type="transmembrane region" description="Helical" evidence="8">
    <location>
        <begin position="178"/>
        <end position="211"/>
    </location>
</feature>
<evidence type="ECO:0000256" key="5">
    <source>
        <dbReference type="ARBA" id="ARBA00022692"/>
    </source>
</evidence>
<evidence type="ECO:0000256" key="3">
    <source>
        <dbReference type="ARBA" id="ARBA00022448"/>
    </source>
</evidence>
<dbReference type="EMBL" id="JBFOCI010000002">
    <property type="protein sequence ID" value="MEW9805728.1"/>
    <property type="molecule type" value="Genomic_DNA"/>
</dbReference>
<keyword evidence="6 8" id="KW-1133">Transmembrane helix</keyword>
<keyword evidence="10" id="KW-1185">Reference proteome</keyword>
<evidence type="ECO:0000256" key="2">
    <source>
        <dbReference type="ARBA" id="ARBA00009142"/>
    </source>
</evidence>
<gene>
    <name evidence="9" type="ORF">ABUE31_07020</name>
</gene>
<evidence type="ECO:0000256" key="1">
    <source>
        <dbReference type="ARBA" id="ARBA00004651"/>
    </source>
</evidence>
<dbReference type="InterPro" id="IPR052017">
    <property type="entry name" value="TSUP"/>
</dbReference>
<comment type="caution">
    <text evidence="9">The sequence shown here is derived from an EMBL/GenBank/DDBJ whole genome shotgun (WGS) entry which is preliminary data.</text>
</comment>
<dbReference type="Pfam" id="PF01925">
    <property type="entry name" value="TauE"/>
    <property type="match status" value="1"/>
</dbReference>
<comment type="similarity">
    <text evidence="2 8">Belongs to the 4-toluene sulfonate uptake permease (TSUP) (TC 2.A.102) family.</text>
</comment>
<evidence type="ECO:0000313" key="10">
    <source>
        <dbReference type="Proteomes" id="UP001556196"/>
    </source>
</evidence>
<keyword evidence="3" id="KW-0813">Transport</keyword>
<dbReference type="InterPro" id="IPR002781">
    <property type="entry name" value="TM_pro_TauE-like"/>
</dbReference>
<feature type="transmembrane region" description="Helical" evidence="8">
    <location>
        <begin position="138"/>
        <end position="158"/>
    </location>
</feature>
<dbReference type="PANTHER" id="PTHR30269">
    <property type="entry name" value="TRANSMEMBRANE PROTEIN YFCA"/>
    <property type="match status" value="1"/>
</dbReference>
<feature type="transmembrane region" description="Helical" evidence="8">
    <location>
        <begin position="32"/>
        <end position="61"/>
    </location>
</feature>
<evidence type="ECO:0000256" key="4">
    <source>
        <dbReference type="ARBA" id="ARBA00022475"/>
    </source>
</evidence>
<evidence type="ECO:0000256" key="6">
    <source>
        <dbReference type="ARBA" id="ARBA00022989"/>
    </source>
</evidence>
<feature type="transmembrane region" description="Helical" evidence="8">
    <location>
        <begin position="223"/>
        <end position="245"/>
    </location>
</feature>
<evidence type="ECO:0000256" key="7">
    <source>
        <dbReference type="ARBA" id="ARBA00023136"/>
    </source>
</evidence>
<keyword evidence="5 8" id="KW-0812">Transmembrane</keyword>
<dbReference type="PANTHER" id="PTHR30269:SF0">
    <property type="entry name" value="MEMBRANE TRANSPORTER PROTEIN YFCA-RELATED"/>
    <property type="match status" value="1"/>
</dbReference>
<comment type="subcellular location">
    <subcellularLocation>
        <location evidence="1 8">Cell membrane</location>
        <topology evidence="1 8">Multi-pass membrane protein</topology>
    </subcellularLocation>
</comment>
<organism evidence="9 10">
    <name type="scientific">Mesorhizobium marinum</name>
    <dbReference type="NCBI Taxonomy" id="3228790"/>
    <lineage>
        <taxon>Bacteria</taxon>
        <taxon>Pseudomonadati</taxon>
        <taxon>Pseudomonadota</taxon>
        <taxon>Alphaproteobacteria</taxon>
        <taxon>Hyphomicrobiales</taxon>
        <taxon>Phyllobacteriaceae</taxon>
        <taxon>Mesorhizobium</taxon>
    </lineage>
</organism>